<keyword evidence="5" id="KW-1185">Reference proteome</keyword>
<sequence>MSVQLQIALDTSDLPSALRPLNAAIEHIDIIECGTILILNEGLDAVRAIRALYPELPILADVRIAEAGSIIAKHCFAAGASLVSCVAGASLATIEQVVRVAGEHDGEVQVELSSEWFDLTRARAWRDAGVRHVIVKRSRDAEAAGALVWSLEDLDRIRELSDMGFTVTATGGITPADIDTFADTPLGIIISGREIVGAADPAASAARLQGRIREVFGS</sequence>
<evidence type="ECO:0000256" key="2">
    <source>
        <dbReference type="ARBA" id="ARBA00023277"/>
    </source>
</evidence>
<gene>
    <name evidence="4" type="ORF">BSZ39_12470</name>
</gene>
<evidence type="ECO:0000256" key="1">
    <source>
        <dbReference type="ARBA" id="ARBA00023239"/>
    </source>
</evidence>
<accession>A0A1Q5PZ50</accession>
<dbReference type="PANTHER" id="PTHR35039:SF3">
    <property type="entry name" value="3-KETO-L-GULONATE-6-PHOSPHATE DECARBOXYLASE SGBH-RELATED"/>
    <property type="match status" value="1"/>
</dbReference>
<dbReference type="AlphaFoldDB" id="A0A1Q5PZ50"/>
<dbReference type="CDD" id="cd04726">
    <property type="entry name" value="KGPDC_HPS"/>
    <property type="match status" value="1"/>
</dbReference>
<reference evidence="5" key="1">
    <citation type="submission" date="2016-12" db="EMBL/GenBank/DDBJ databases">
        <authorList>
            <person name="Meng X."/>
        </authorList>
    </citation>
    <scope>NUCLEOTIDE SEQUENCE [LARGE SCALE GENOMIC DNA]</scope>
    <source>
        <strain evidence="5">DSM 19116</strain>
    </source>
</reference>
<dbReference type="OrthoDB" id="7943715at2"/>
<dbReference type="Pfam" id="PF00215">
    <property type="entry name" value="OMPdecase"/>
    <property type="match status" value="1"/>
</dbReference>
<dbReference type="InterPro" id="IPR001754">
    <property type="entry name" value="OMPdeCOase_dom"/>
</dbReference>
<dbReference type="GO" id="GO:0006207">
    <property type="term" value="P:'de novo' pyrimidine nucleobase biosynthetic process"/>
    <property type="evidence" value="ECO:0007669"/>
    <property type="project" value="InterPro"/>
</dbReference>
<dbReference type="FunFam" id="3.20.20.70:FF:000022">
    <property type="entry name" value="3-keto-L-gulonate-6-phosphate decarboxylase UlaD"/>
    <property type="match status" value="1"/>
</dbReference>
<dbReference type="InterPro" id="IPR013785">
    <property type="entry name" value="Aldolase_TIM"/>
</dbReference>
<dbReference type="GO" id="GO:0004590">
    <property type="term" value="F:orotidine-5'-phosphate decarboxylase activity"/>
    <property type="evidence" value="ECO:0007669"/>
    <property type="project" value="InterPro"/>
</dbReference>
<dbReference type="RefSeq" id="WP_073717630.1">
    <property type="nucleotide sequence ID" value="NZ_MQVR01000131.1"/>
</dbReference>
<proteinExistence type="predicted"/>
<dbReference type="EMBL" id="MQVR01000131">
    <property type="protein sequence ID" value="OKL52894.1"/>
    <property type="molecule type" value="Genomic_DNA"/>
</dbReference>
<dbReference type="InterPro" id="IPR041710">
    <property type="entry name" value="HPS/KGPDC"/>
</dbReference>
<dbReference type="PANTHER" id="PTHR35039">
    <property type="entry name" value="3-KETO-L-GULONATE-6-PHOSPHATE DECARBOXYLASE SGBH-RELATED"/>
    <property type="match status" value="1"/>
</dbReference>
<evidence type="ECO:0000313" key="4">
    <source>
        <dbReference type="EMBL" id="OKL52894.1"/>
    </source>
</evidence>
<keyword evidence="2" id="KW-0119">Carbohydrate metabolism</keyword>
<dbReference type="Proteomes" id="UP000185628">
    <property type="component" value="Unassembled WGS sequence"/>
</dbReference>
<dbReference type="SUPFAM" id="SSF51366">
    <property type="entry name" value="Ribulose-phoshate binding barrel"/>
    <property type="match status" value="1"/>
</dbReference>
<dbReference type="SMART" id="SM00934">
    <property type="entry name" value="OMPdecase"/>
    <property type="match status" value="1"/>
</dbReference>
<dbReference type="Gene3D" id="3.20.20.70">
    <property type="entry name" value="Aldolase class I"/>
    <property type="match status" value="1"/>
</dbReference>
<feature type="domain" description="Orotidine 5'-phosphate decarboxylase" evidence="3">
    <location>
        <begin position="4"/>
        <end position="208"/>
    </location>
</feature>
<evidence type="ECO:0000313" key="5">
    <source>
        <dbReference type="Proteomes" id="UP000185628"/>
    </source>
</evidence>
<organism evidence="4 5">
    <name type="scientific">Bowdeniella nasicola</name>
    <dbReference type="NCBI Taxonomy" id="208480"/>
    <lineage>
        <taxon>Bacteria</taxon>
        <taxon>Bacillati</taxon>
        <taxon>Actinomycetota</taxon>
        <taxon>Actinomycetes</taxon>
        <taxon>Actinomycetales</taxon>
        <taxon>Actinomycetaceae</taxon>
        <taxon>Bowdeniella</taxon>
    </lineage>
</organism>
<dbReference type="GO" id="GO:0019854">
    <property type="term" value="P:L-ascorbic acid catabolic process"/>
    <property type="evidence" value="ECO:0007669"/>
    <property type="project" value="TreeGrafter"/>
</dbReference>
<comment type="caution">
    <text evidence="4">The sequence shown here is derived from an EMBL/GenBank/DDBJ whole genome shotgun (WGS) entry which is preliminary data.</text>
</comment>
<dbReference type="GO" id="GO:0033982">
    <property type="term" value="F:3-dehydro-L-gulonate-6-phosphate decarboxylase activity"/>
    <property type="evidence" value="ECO:0007669"/>
    <property type="project" value="TreeGrafter"/>
</dbReference>
<keyword evidence="1" id="KW-0456">Lyase</keyword>
<evidence type="ECO:0000259" key="3">
    <source>
        <dbReference type="SMART" id="SM00934"/>
    </source>
</evidence>
<name>A0A1Q5PZ50_9ACTO</name>
<dbReference type="InterPro" id="IPR011060">
    <property type="entry name" value="RibuloseP-bd_barrel"/>
</dbReference>
<protein>
    <submittedName>
        <fullName evidence="4">3-keto-L-gulonate-6-phosphate decarboxylase</fullName>
    </submittedName>
</protein>